<dbReference type="EMBL" id="JACHDO010000001">
    <property type="protein sequence ID" value="MBB5490211.1"/>
    <property type="molecule type" value="Genomic_DNA"/>
</dbReference>
<feature type="region of interest" description="Disordered" evidence="1">
    <location>
        <begin position="239"/>
        <end position="262"/>
    </location>
</feature>
<dbReference type="InterPro" id="IPR029063">
    <property type="entry name" value="SAM-dependent_MTases_sf"/>
</dbReference>
<comment type="caution">
    <text evidence="2">The sequence shown here is derived from an EMBL/GenBank/DDBJ whole genome shotgun (WGS) entry which is preliminary data.</text>
</comment>
<reference evidence="2 3" key="1">
    <citation type="submission" date="2020-08" db="EMBL/GenBank/DDBJ databases">
        <title>Sequencing the genomes of 1000 actinobacteria strains.</title>
        <authorList>
            <person name="Klenk H.-P."/>
        </authorList>
    </citation>
    <scope>NUCLEOTIDE SEQUENCE [LARGE SCALE GENOMIC DNA]</scope>
    <source>
        <strain evidence="2 3">DSM 44598</strain>
    </source>
</reference>
<evidence type="ECO:0000313" key="2">
    <source>
        <dbReference type="EMBL" id="MBB5490211.1"/>
    </source>
</evidence>
<protein>
    <recommendedName>
        <fullName evidence="4">O-methyltransferase</fullName>
    </recommendedName>
</protein>
<evidence type="ECO:0000256" key="1">
    <source>
        <dbReference type="SAM" id="MobiDB-lite"/>
    </source>
</evidence>
<evidence type="ECO:0008006" key="4">
    <source>
        <dbReference type="Google" id="ProtNLM"/>
    </source>
</evidence>
<sequence>MSTAPTAIDLDLIRTLYRTHRDDLAKVRDQQRRLHADADPAMTPQLDDLEAEITYLLLRHHQPANVVEIGTYYGWSTSWILSALRDNGTGHLHSFDIVDHATTHVPEHLAADRWTFTKGDVRAKITHIPTDTDYLFIDAAHNGWFARWYIHHLLPTLPAHIPVSVHDVFHQRYALPFTEGAVVLKWLTNNTTDYFTASAARAPHHHQALNDLKTELGLDTPVRTSPHNPMIFFRLPERPRPGQAIAAPPRPRTHTDDPTHQP</sequence>
<dbReference type="Proteomes" id="UP000579647">
    <property type="component" value="Unassembled WGS sequence"/>
</dbReference>
<dbReference type="RefSeq" id="WP_184363285.1">
    <property type="nucleotide sequence ID" value="NZ_BAAAKM010000145.1"/>
</dbReference>
<gene>
    <name evidence="2" type="ORF">HNR07_001348</name>
</gene>
<dbReference type="SUPFAM" id="SSF53335">
    <property type="entry name" value="S-adenosyl-L-methionine-dependent methyltransferases"/>
    <property type="match status" value="1"/>
</dbReference>
<keyword evidence="3" id="KW-1185">Reference proteome</keyword>
<name>A0A840WB08_9ACTN</name>
<dbReference type="AlphaFoldDB" id="A0A840WB08"/>
<dbReference type="Gene3D" id="3.40.50.150">
    <property type="entry name" value="Vaccinia Virus protein VP39"/>
    <property type="match status" value="1"/>
</dbReference>
<accession>A0A840WB08</accession>
<feature type="compositionally biased region" description="Basic and acidic residues" evidence="1">
    <location>
        <begin position="253"/>
        <end position="262"/>
    </location>
</feature>
<organism evidence="2 3">
    <name type="scientific">Nocardiopsis metallicus</name>
    <dbReference type="NCBI Taxonomy" id="179819"/>
    <lineage>
        <taxon>Bacteria</taxon>
        <taxon>Bacillati</taxon>
        <taxon>Actinomycetota</taxon>
        <taxon>Actinomycetes</taxon>
        <taxon>Streptosporangiales</taxon>
        <taxon>Nocardiopsidaceae</taxon>
        <taxon>Nocardiopsis</taxon>
    </lineage>
</organism>
<proteinExistence type="predicted"/>
<evidence type="ECO:0000313" key="3">
    <source>
        <dbReference type="Proteomes" id="UP000579647"/>
    </source>
</evidence>
<dbReference type="Pfam" id="PF13578">
    <property type="entry name" value="Methyltransf_24"/>
    <property type="match status" value="1"/>
</dbReference>